<feature type="transmembrane region" description="Helical" evidence="7">
    <location>
        <begin position="379"/>
        <end position="400"/>
    </location>
</feature>
<dbReference type="GO" id="GO:0042773">
    <property type="term" value="P:ATP synthesis coupled electron transport"/>
    <property type="evidence" value="ECO:0007669"/>
    <property type="project" value="InterPro"/>
</dbReference>
<evidence type="ECO:0000259" key="8">
    <source>
        <dbReference type="Pfam" id="PF00361"/>
    </source>
</evidence>
<dbReference type="EMBL" id="CP120682">
    <property type="protein sequence ID" value="WKN38574.1"/>
    <property type="molecule type" value="Genomic_DNA"/>
</dbReference>
<dbReference type="GO" id="GO:0015990">
    <property type="term" value="P:electron transport coupled proton transport"/>
    <property type="evidence" value="ECO:0007669"/>
    <property type="project" value="TreeGrafter"/>
</dbReference>
<dbReference type="PRINTS" id="PR01437">
    <property type="entry name" value="NUOXDRDTASE4"/>
</dbReference>
<accession>A0AA49JH77</accession>
<dbReference type="GO" id="GO:0048039">
    <property type="term" value="F:ubiquinone binding"/>
    <property type="evidence" value="ECO:0007669"/>
    <property type="project" value="TreeGrafter"/>
</dbReference>
<keyword evidence="3 6" id="KW-0812">Transmembrane</keyword>
<dbReference type="InterPro" id="IPR003918">
    <property type="entry name" value="NADH_UbQ_OxRdtase"/>
</dbReference>
<evidence type="ECO:0000256" key="6">
    <source>
        <dbReference type="RuleBase" id="RU000320"/>
    </source>
</evidence>
<evidence type="ECO:0000256" key="2">
    <source>
        <dbReference type="ARBA" id="ARBA00009025"/>
    </source>
</evidence>
<feature type="domain" description="NADH:quinone oxidoreductase/Mrp antiporter transmembrane" evidence="8">
    <location>
        <begin position="130"/>
        <end position="427"/>
    </location>
</feature>
<feature type="transmembrane region" description="Helical" evidence="7">
    <location>
        <begin position="454"/>
        <end position="475"/>
    </location>
</feature>
<evidence type="ECO:0000256" key="1">
    <source>
        <dbReference type="ARBA" id="ARBA00004127"/>
    </source>
</evidence>
<evidence type="ECO:0000256" key="4">
    <source>
        <dbReference type="ARBA" id="ARBA00022989"/>
    </source>
</evidence>
<keyword evidence="4 7" id="KW-1133">Transmembrane helix</keyword>
<dbReference type="PANTHER" id="PTHR43507">
    <property type="entry name" value="NADH-UBIQUINONE OXIDOREDUCTASE CHAIN 4"/>
    <property type="match status" value="1"/>
</dbReference>
<dbReference type="AlphaFoldDB" id="A0AA49JH77"/>
<dbReference type="GO" id="GO:0008137">
    <property type="term" value="F:NADH dehydrogenase (ubiquinone) activity"/>
    <property type="evidence" value="ECO:0007669"/>
    <property type="project" value="InterPro"/>
</dbReference>
<feature type="transmembrane region" description="Helical" evidence="7">
    <location>
        <begin position="303"/>
        <end position="325"/>
    </location>
</feature>
<dbReference type="NCBIfam" id="TIGR01972">
    <property type="entry name" value="NDH_I_M"/>
    <property type="match status" value="1"/>
</dbReference>
<dbReference type="InterPro" id="IPR001750">
    <property type="entry name" value="ND/Mrp_TM"/>
</dbReference>
<evidence type="ECO:0000256" key="3">
    <source>
        <dbReference type="ARBA" id="ARBA00022692"/>
    </source>
</evidence>
<name>A0AA49JH77_9BACT</name>
<reference evidence="9" key="1">
    <citation type="journal article" date="2023" name="Comput. Struct. Biotechnol. J.">
        <title>Discovery of a novel marine Bacteroidetes with a rich repertoire of carbohydrate-active enzymes.</title>
        <authorList>
            <person name="Chen B."/>
            <person name="Liu G."/>
            <person name="Chen Q."/>
            <person name="Wang H."/>
            <person name="Liu L."/>
            <person name="Tang K."/>
        </authorList>
    </citation>
    <scope>NUCLEOTIDE SEQUENCE</scope>
    <source>
        <strain evidence="9">TK19036</strain>
    </source>
</reference>
<dbReference type="GO" id="GO:0012505">
    <property type="term" value="C:endomembrane system"/>
    <property type="evidence" value="ECO:0007669"/>
    <property type="project" value="UniProtKB-SubCell"/>
</dbReference>
<reference evidence="9" key="2">
    <citation type="journal article" date="2024" name="Antonie Van Leeuwenhoek">
        <title>Roseihalotalea indica gen. nov., sp. nov., a halophilic Bacteroidetes from mesopelagic Southwest Indian Ocean with higher carbohydrate metabolic potential.</title>
        <authorList>
            <person name="Chen B."/>
            <person name="Zhang M."/>
            <person name="Lin D."/>
            <person name="Ye J."/>
            <person name="Tang K."/>
        </authorList>
    </citation>
    <scope>NUCLEOTIDE SEQUENCE</scope>
    <source>
        <strain evidence="9">TK19036</strain>
    </source>
</reference>
<gene>
    <name evidence="9" type="ORF">K4G66_07645</name>
</gene>
<feature type="transmembrane region" description="Helical" evidence="7">
    <location>
        <begin position="246"/>
        <end position="265"/>
    </location>
</feature>
<dbReference type="GO" id="GO:0003954">
    <property type="term" value="F:NADH dehydrogenase activity"/>
    <property type="evidence" value="ECO:0007669"/>
    <property type="project" value="TreeGrafter"/>
</dbReference>
<organism evidence="9">
    <name type="scientific">Roseihalotalea indica</name>
    <dbReference type="NCBI Taxonomy" id="2867963"/>
    <lineage>
        <taxon>Bacteria</taxon>
        <taxon>Pseudomonadati</taxon>
        <taxon>Bacteroidota</taxon>
        <taxon>Cytophagia</taxon>
        <taxon>Cytophagales</taxon>
        <taxon>Catalimonadaceae</taxon>
        <taxon>Roseihalotalea</taxon>
    </lineage>
</organism>
<comment type="similarity">
    <text evidence="2">Belongs to the complex I subunit 4 family.</text>
</comment>
<evidence type="ECO:0000313" key="9">
    <source>
        <dbReference type="EMBL" id="WKN38574.1"/>
    </source>
</evidence>
<evidence type="ECO:0000256" key="5">
    <source>
        <dbReference type="ARBA" id="ARBA00023136"/>
    </source>
</evidence>
<feature type="transmembrane region" description="Helical" evidence="7">
    <location>
        <begin position="6"/>
        <end position="26"/>
    </location>
</feature>
<sequence>MEDFSWPLLSITIFLPLLGTLLVLVMKPNHPKTAYGIGILASGLALLGAILIWVKGITGSFSQVEEVPWIPSLGAAYRVGVDGISFPLVLLTTLLFFTSLVFSTKIREKASTYVALVLLLESACLGVFLALDFLLFYVFFEITLVGMYFVIAGWGHENAKKAALTFFIYTLVGSLFLLLALLSLYLHANPHTFDMRVFIHAPALKGLASALTFWGFFLAFAIKAPLFPFHTWLPTAHTEAPAPGSAILAGVLLKLGTYGFIRFALQMTPEAFREFAPYVMVIAVISALYGAFVALAQTDIKRMVAYTSVNHMGYLVFGVAVAAVAGADARTQALDGAVLQMVSHGVVTGALFLLVGSLQDRVQTREMSAINGLLHTSPVLSGLFILAAFASLGLPGLAHFPAEFQIFLGGFSVYPVAVGFIIIGLLITTALYLRAIQKVFMGEKPKGLTRTDDLQAYELWAIVPLILSILAIGLFPETMLSVIHETTKMLGL</sequence>
<evidence type="ECO:0000256" key="7">
    <source>
        <dbReference type="SAM" id="Phobius"/>
    </source>
</evidence>
<keyword evidence="5 7" id="KW-0472">Membrane</keyword>
<comment type="subcellular location">
    <subcellularLocation>
        <location evidence="1">Endomembrane system</location>
        <topology evidence="1">Multi-pass membrane protein</topology>
    </subcellularLocation>
    <subcellularLocation>
        <location evidence="6">Membrane</location>
        <topology evidence="6">Multi-pass membrane protein</topology>
    </subcellularLocation>
</comment>
<feature type="transmembrane region" description="Helical" evidence="7">
    <location>
        <begin position="134"/>
        <end position="154"/>
    </location>
</feature>
<dbReference type="PANTHER" id="PTHR43507:SF1">
    <property type="entry name" value="NADH-UBIQUINONE OXIDOREDUCTASE CHAIN 4"/>
    <property type="match status" value="1"/>
</dbReference>
<dbReference type="Pfam" id="PF00361">
    <property type="entry name" value="Proton_antipo_M"/>
    <property type="match status" value="1"/>
</dbReference>
<feature type="transmembrane region" description="Helical" evidence="7">
    <location>
        <begin position="277"/>
        <end position="296"/>
    </location>
</feature>
<dbReference type="InterPro" id="IPR010227">
    <property type="entry name" value="NADH_Q_OxRdtase_chainM/4"/>
</dbReference>
<feature type="transmembrane region" description="Helical" evidence="7">
    <location>
        <begin position="337"/>
        <end position="358"/>
    </location>
</feature>
<feature type="transmembrane region" description="Helical" evidence="7">
    <location>
        <begin position="406"/>
        <end position="433"/>
    </location>
</feature>
<feature type="transmembrane region" description="Helical" evidence="7">
    <location>
        <begin position="84"/>
        <end position="103"/>
    </location>
</feature>
<dbReference type="GO" id="GO:0016020">
    <property type="term" value="C:membrane"/>
    <property type="evidence" value="ECO:0007669"/>
    <property type="project" value="UniProtKB-SubCell"/>
</dbReference>
<feature type="transmembrane region" description="Helical" evidence="7">
    <location>
        <begin position="110"/>
        <end position="128"/>
    </location>
</feature>
<feature type="transmembrane region" description="Helical" evidence="7">
    <location>
        <begin position="33"/>
        <end position="54"/>
    </location>
</feature>
<feature type="transmembrane region" description="Helical" evidence="7">
    <location>
        <begin position="166"/>
        <end position="186"/>
    </location>
</feature>
<protein>
    <submittedName>
        <fullName evidence="9">NADH-quinone oxidoreductase subunit M</fullName>
    </submittedName>
</protein>
<feature type="transmembrane region" description="Helical" evidence="7">
    <location>
        <begin position="206"/>
        <end position="226"/>
    </location>
</feature>
<proteinExistence type="inferred from homology"/>